<keyword evidence="4" id="KW-1003">Cell membrane</keyword>
<gene>
    <name evidence="13" type="ORF">G1C96_1048</name>
</gene>
<evidence type="ECO:0000256" key="2">
    <source>
        <dbReference type="ARBA" id="ARBA00005417"/>
    </source>
</evidence>
<evidence type="ECO:0000256" key="3">
    <source>
        <dbReference type="ARBA" id="ARBA00022448"/>
    </source>
</evidence>
<dbReference type="RefSeq" id="WP_169275621.1">
    <property type="nucleotide sequence ID" value="NZ_JAAIIH010000006.1"/>
</dbReference>
<dbReference type="PANTHER" id="PTHR43553">
    <property type="entry name" value="HEAVY METAL TRANSPORTER"/>
    <property type="match status" value="1"/>
</dbReference>
<dbReference type="PROSITE" id="PS00211">
    <property type="entry name" value="ABC_TRANSPORTER_1"/>
    <property type="match status" value="1"/>
</dbReference>
<evidence type="ECO:0000313" key="14">
    <source>
        <dbReference type="Proteomes" id="UP000588277"/>
    </source>
</evidence>
<organism evidence="13 14">
    <name type="scientific">Bifidobacterium moraviense</name>
    <dbReference type="NCBI Taxonomy" id="2675323"/>
    <lineage>
        <taxon>Bacteria</taxon>
        <taxon>Bacillati</taxon>
        <taxon>Actinomycetota</taxon>
        <taxon>Actinomycetes</taxon>
        <taxon>Bifidobacteriales</taxon>
        <taxon>Bifidobacteriaceae</taxon>
        <taxon>Bifidobacterium</taxon>
    </lineage>
</organism>
<dbReference type="PANTHER" id="PTHR43553:SF23">
    <property type="entry name" value="ABC TRANSPORTER ATP-BINDING COMPONENT"/>
    <property type="match status" value="1"/>
</dbReference>
<dbReference type="InterPro" id="IPR003439">
    <property type="entry name" value="ABC_transporter-like_ATP-bd"/>
</dbReference>
<dbReference type="InterPro" id="IPR015856">
    <property type="entry name" value="ABC_transpr_CbiO/EcfA_su"/>
</dbReference>
<evidence type="ECO:0000256" key="6">
    <source>
        <dbReference type="ARBA" id="ARBA00022741"/>
    </source>
</evidence>
<dbReference type="Gene3D" id="3.40.50.300">
    <property type="entry name" value="P-loop containing nucleotide triphosphate hydrolases"/>
    <property type="match status" value="2"/>
</dbReference>
<evidence type="ECO:0000256" key="1">
    <source>
        <dbReference type="ARBA" id="ARBA00004202"/>
    </source>
</evidence>
<dbReference type="InterPro" id="IPR050095">
    <property type="entry name" value="ECF_ABC_transporter_ATP-bd"/>
</dbReference>
<keyword evidence="6" id="KW-0547">Nucleotide-binding</keyword>
<dbReference type="InterPro" id="IPR027417">
    <property type="entry name" value="P-loop_NTPase"/>
</dbReference>
<dbReference type="EMBL" id="JAAIIH010000006">
    <property type="protein sequence ID" value="NMN00469.1"/>
    <property type="molecule type" value="Genomic_DNA"/>
</dbReference>
<evidence type="ECO:0000256" key="4">
    <source>
        <dbReference type="ARBA" id="ARBA00022475"/>
    </source>
</evidence>
<reference evidence="13 14" key="1">
    <citation type="submission" date="2020-02" db="EMBL/GenBank/DDBJ databases">
        <title>Characterization of phylogenetic diversity of novel bifidobacterial species isolated in Czech ZOOs.</title>
        <authorList>
            <person name="Lugli G.A."/>
            <person name="Vera N.B."/>
            <person name="Ventura M."/>
        </authorList>
    </citation>
    <scope>NUCLEOTIDE SEQUENCE [LARGE SCALE GENOMIC DNA]</scope>
    <source>
        <strain evidence="13 14">DSM 109958</strain>
    </source>
</reference>
<dbReference type="PROSITE" id="PS50893">
    <property type="entry name" value="ABC_TRANSPORTER_2"/>
    <property type="match status" value="2"/>
</dbReference>
<keyword evidence="9" id="KW-0472">Membrane</keyword>
<comment type="caution">
    <text evidence="13">The sequence shown here is derived from an EMBL/GenBank/DDBJ whole genome shotgun (WGS) entry which is preliminary data.</text>
</comment>
<evidence type="ECO:0000256" key="8">
    <source>
        <dbReference type="ARBA" id="ARBA00022967"/>
    </source>
</evidence>
<evidence type="ECO:0000256" key="9">
    <source>
        <dbReference type="ARBA" id="ARBA00023136"/>
    </source>
</evidence>
<evidence type="ECO:0000256" key="11">
    <source>
        <dbReference type="SAM" id="MobiDB-lite"/>
    </source>
</evidence>
<dbReference type="InterPro" id="IPR017871">
    <property type="entry name" value="ABC_transporter-like_CS"/>
</dbReference>
<name>A0A7Y0F256_9BIFI</name>
<dbReference type="GO" id="GO:0016887">
    <property type="term" value="F:ATP hydrolysis activity"/>
    <property type="evidence" value="ECO:0007669"/>
    <property type="project" value="InterPro"/>
</dbReference>
<dbReference type="GO" id="GO:0005524">
    <property type="term" value="F:ATP binding"/>
    <property type="evidence" value="ECO:0007669"/>
    <property type="project" value="UniProtKB-KW"/>
</dbReference>
<evidence type="ECO:0000256" key="10">
    <source>
        <dbReference type="ARBA" id="ARBA00025157"/>
    </source>
</evidence>
<keyword evidence="8" id="KW-1278">Translocase</keyword>
<feature type="compositionally biased region" description="Low complexity" evidence="11">
    <location>
        <begin position="420"/>
        <end position="432"/>
    </location>
</feature>
<keyword evidence="7" id="KW-0067">ATP-binding</keyword>
<proteinExistence type="inferred from homology"/>
<dbReference type="SMART" id="SM00382">
    <property type="entry name" value="AAA"/>
    <property type="match status" value="2"/>
</dbReference>
<accession>A0A7Y0F256</accession>
<dbReference type="Proteomes" id="UP000588277">
    <property type="component" value="Unassembled WGS sequence"/>
</dbReference>
<dbReference type="CDD" id="cd03225">
    <property type="entry name" value="ABC_cobalt_CbiO_domain1"/>
    <property type="match status" value="1"/>
</dbReference>
<feature type="domain" description="ABC transporter" evidence="12">
    <location>
        <begin position="2"/>
        <end position="243"/>
    </location>
</feature>
<dbReference type="Pfam" id="PF00005">
    <property type="entry name" value="ABC_tran"/>
    <property type="match status" value="2"/>
</dbReference>
<dbReference type="AlphaFoldDB" id="A0A7Y0F256"/>
<comment type="function">
    <text evidence="10">Probably part of an ABC transporter complex. Responsible for energy coupling to the transport system.</text>
</comment>
<sequence>MIRFDHVSFEYAGGMHAGVTDLDFRIHAGQTVLLCGDSGCGKTTVTRLINGLAPHYFDGTLTGRVTVAGLDTANASGGLAGIAQHVGSVFQNPKSQFFTLDVTGELAFACENFRMPPAEIRERIGAVARDFHMEDLLGRPITALSGGQKQKVACASVSTAGPDVLVLDEPSSNLDARAIEDLRGIVALWKRQGKTVVIAEHRLYWLDGLVDRALYLRDGRLEREMSGDELRALSDDERLGLGLRPVRAEQIAAQAAAMMRSADAAQTPDMTDAAETPNAPGVPDGTIAAVATRTNAATDTPTPSRGDYVVDRFSYTYRRAKAPTLSVDRATLPAGRVTAVTGFNGAGKSTFVRCLQGLDRRCKGDLVTPPPDSRALNRKARLKACFTVLQDVNCELFTESVLDEVLLAMPERGDRDGQQDADAAPAESAASAESAREQAARGILARLDLADVADRHPLSLSGGQKQRVAIAAALASARGIIIFDEPTSGLDMRHMRQVAGLLRGLAASGRTVVVVTHDPEFALCVADDVLTIDHGRAVDAYPLRVANAADPAHDRRDPHDVLDAANARRLVRALTARTASVAADAA</sequence>
<keyword evidence="14" id="KW-1185">Reference proteome</keyword>
<dbReference type="SUPFAM" id="SSF52540">
    <property type="entry name" value="P-loop containing nucleoside triphosphate hydrolases"/>
    <property type="match status" value="2"/>
</dbReference>
<evidence type="ECO:0000259" key="12">
    <source>
        <dbReference type="PROSITE" id="PS50893"/>
    </source>
</evidence>
<comment type="subcellular location">
    <subcellularLocation>
        <location evidence="1">Cell membrane</location>
        <topology evidence="1">Peripheral membrane protein</topology>
    </subcellularLocation>
</comment>
<feature type="region of interest" description="Disordered" evidence="11">
    <location>
        <begin position="413"/>
        <end position="432"/>
    </location>
</feature>
<dbReference type="GO" id="GO:0043190">
    <property type="term" value="C:ATP-binding cassette (ABC) transporter complex"/>
    <property type="evidence" value="ECO:0007669"/>
    <property type="project" value="TreeGrafter"/>
</dbReference>
<protein>
    <submittedName>
        <fullName evidence="13">ABC transporter</fullName>
    </submittedName>
</protein>
<evidence type="ECO:0000313" key="13">
    <source>
        <dbReference type="EMBL" id="NMN00469.1"/>
    </source>
</evidence>
<evidence type="ECO:0000256" key="7">
    <source>
        <dbReference type="ARBA" id="ARBA00022840"/>
    </source>
</evidence>
<dbReference type="InterPro" id="IPR003593">
    <property type="entry name" value="AAA+_ATPase"/>
</dbReference>
<keyword evidence="3" id="KW-0813">Transport</keyword>
<dbReference type="GO" id="GO:0042626">
    <property type="term" value="F:ATPase-coupled transmembrane transporter activity"/>
    <property type="evidence" value="ECO:0007669"/>
    <property type="project" value="TreeGrafter"/>
</dbReference>
<keyword evidence="5" id="KW-0677">Repeat</keyword>
<comment type="similarity">
    <text evidence="2">Belongs to the ABC transporter superfamily.</text>
</comment>
<feature type="domain" description="ABC transporter" evidence="12">
    <location>
        <begin position="310"/>
        <end position="559"/>
    </location>
</feature>
<evidence type="ECO:0000256" key="5">
    <source>
        <dbReference type="ARBA" id="ARBA00022737"/>
    </source>
</evidence>